<evidence type="ECO:0008006" key="2">
    <source>
        <dbReference type="Google" id="ProtNLM"/>
    </source>
</evidence>
<organism evidence="1">
    <name type="scientific">hydrothermal vent metagenome</name>
    <dbReference type="NCBI Taxonomy" id="652676"/>
    <lineage>
        <taxon>unclassified sequences</taxon>
        <taxon>metagenomes</taxon>
        <taxon>ecological metagenomes</taxon>
    </lineage>
</organism>
<proteinExistence type="predicted"/>
<reference evidence="1" key="1">
    <citation type="submission" date="2018-06" db="EMBL/GenBank/DDBJ databases">
        <authorList>
            <person name="Zhirakovskaya E."/>
        </authorList>
    </citation>
    <scope>NUCLEOTIDE SEQUENCE</scope>
</reference>
<dbReference type="EMBL" id="UOGF01000006">
    <property type="protein sequence ID" value="VAX26055.1"/>
    <property type="molecule type" value="Genomic_DNA"/>
</dbReference>
<protein>
    <recommendedName>
        <fullName evidence="2">Transporter</fullName>
    </recommendedName>
</protein>
<dbReference type="Pfam" id="PF13557">
    <property type="entry name" value="Phenol_MetA_deg"/>
    <property type="match status" value="1"/>
</dbReference>
<evidence type="ECO:0000313" key="1">
    <source>
        <dbReference type="EMBL" id="VAX26055.1"/>
    </source>
</evidence>
<accession>A0A3B1D318</accession>
<name>A0A3B1D318_9ZZZZ</name>
<dbReference type="AlphaFoldDB" id="A0A3B1D318"/>
<dbReference type="InterPro" id="IPR025737">
    <property type="entry name" value="FApF"/>
</dbReference>
<gene>
    <name evidence="1" type="ORF">MNBD_NITROSPIRAE01-1789</name>
</gene>
<sequence length="333" mass="36406">MKFKQMVRGVLGGFLGLFIAMSATQVWAHGESIRGGGGGSINAVGAQILEEPVFGLRWDARRYKTFSNQELANFRGQGEDVHMHEAENAYFLSFGFPVNEDMDLSLMLQYNNFTGFKDNGDDAASACFAEAGRGTDPTCVSPTDSSPGFGDMLITGRYRFFNDGKNQWASVFGVILPTGKITNTTDRGEIIGTHNQPGSGAITFQGGLAYSGHLLGEIIAMDADLIYRFGTEGAKAFRAGNSLQADVAFSFKHHEKIVPVIELNAIFFDQDIENDEIKKNSGGDVIYVSPGFSFKINEKQGIYANFSYPIMQELGGISNDEKFRWSLGWVTAL</sequence>